<gene>
    <name evidence="1" type="ORF">GMARGA_LOCUS5387</name>
</gene>
<organism evidence="1 2">
    <name type="scientific">Gigaspora margarita</name>
    <dbReference type="NCBI Taxonomy" id="4874"/>
    <lineage>
        <taxon>Eukaryota</taxon>
        <taxon>Fungi</taxon>
        <taxon>Fungi incertae sedis</taxon>
        <taxon>Mucoromycota</taxon>
        <taxon>Glomeromycotina</taxon>
        <taxon>Glomeromycetes</taxon>
        <taxon>Diversisporales</taxon>
        <taxon>Gigasporaceae</taxon>
        <taxon>Gigaspora</taxon>
    </lineage>
</organism>
<comment type="caution">
    <text evidence="1">The sequence shown here is derived from an EMBL/GenBank/DDBJ whole genome shotgun (WGS) entry which is preliminary data.</text>
</comment>
<dbReference type="EMBL" id="CAJVQB010002283">
    <property type="protein sequence ID" value="CAG8568957.1"/>
    <property type="molecule type" value="Genomic_DNA"/>
</dbReference>
<name>A0ABN7UG42_GIGMA</name>
<sequence length="136" mass="15842">MEKYAIGIPTFSSENKIQFQDFDDQNSSSGDETNIVEMIFTLTIQVSTDEAMNVLIHVKKVVDITKQRERSSAAINYPWHVNFNNRKGTVEIVRTSFENKHNHELNHKIVQTATCFRKLSKEMLEDIEFIHNLQRV</sequence>
<evidence type="ECO:0000313" key="2">
    <source>
        <dbReference type="Proteomes" id="UP000789901"/>
    </source>
</evidence>
<evidence type="ECO:0000313" key="1">
    <source>
        <dbReference type="EMBL" id="CAG8568957.1"/>
    </source>
</evidence>
<proteinExistence type="predicted"/>
<dbReference type="Proteomes" id="UP000789901">
    <property type="component" value="Unassembled WGS sequence"/>
</dbReference>
<reference evidence="1 2" key="1">
    <citation type="submission" date="2021-06" db="EMBL/GenBank/DDBJ databases">
        <authorList>
            <person name="Kallberg Y."/>
            <person name="Tangrot J."/>
            <person name="Rosling A."/>
        </authorList>
    </citation>
    <scope>NUCLEOTIDE SEQUENCE [LARGE SCALE GENOMIC DNA]</scope>
    <source>
        <strain evidence="1 2">120-4 pot B 10/14</strain>
    </source>
</reference>
<protein>
    <submittedName>
        <fullName evidence="1">19678_t:CDS:1</fullName>
    </submittedName>
</protein>
<accession>A0ABN7UG42</accession>
<keyword evidence="2" id="KW-1185">Reference proteome</keyword>